<reference evidence="6 7" key="1">
    <citation type="submission" date="2017-02" db="EMBL/GenBank/DDBJ databases">
        <title>Genomic diversity within the haloalkaliphilic genus Thioalkalivibrio.</title>
        <authorList>
            <person name="Ahn A.-C."/>
            <person name="Meier-Kolthoff J."/>
            <person name="Overmars L."/>
            <person name="Richter M."/>
            <person name="Woyke T."/>
            <person name="Sorokin D.Y."/>
            <person name="Muyzer G."/>
        </authorList>
    </citation>
    <scope>NUCLEOTIDE SEQUENCE [LARGE SCALE GENOMIC DNA]</scope>
    <source>
        <strain evidence="6 7">HL17</strain>
    </source>
</reference>
<evidence type="ECO:0000313" key="7">
    <source>
        <dbReference type="Proteomes" id="UP000189177"/>
    </source>
</evidence>
<evidence type="ECO:0000259" key="5">
    <source>
        <dbReference type="PROSITE" id="PS50977"/>
    </source>
</evidence>
<dbReference type="Pfam" id="PF00440">
    <property type="entry name" value="TetR_N"/>
    <property type="match status" value="1"/>
</dbReference>
<keyword evidence="7" id="KW-1185">Reference proteome</keyword>
<dbReference type="SUPFAM" id="SSF46689">
    <property type="entry name" value="Homeodomain-like"/>
    <property type="match status" value="1"/>
</dbReference>
<keyword evidence="1" id="KW-0805">Transcription regulation</keyword>
<dbReference type="OrthoDB" id="63332at2"/>
<dbReference type="PANTHER" id="PTHR30055:SF234">
    <property type="entry name" value="HTH-TYPE TRANSCRIPTIONAL REGULATOR BETI"/>
    <property type="match status" value="1"/>
</dbReference>
<dbReference type="InterPro" id="IPR009057">
    <property type="entry name" value="Homeodomain-like_sf"/>
</dbReference>
<feature type="DNA-binding region" description="H-T-H motif" evidence="4">
    <location>
        <begin position="35"/>
        <end position="54"/>
    </location>
</feature>
<dbReference type="AlphaFoldDB" id="A0A1V2ZVH0"/>
<dbReference type="InterPro" id="IPR050109">
    <property type="entry name" value="HTH-type_TetR-like_transc_reg"/>
</dbReference>
<dbReference type="Gene3D" id="1.10.357.10">
    <property type="entry name" value="Tetracycline Repressor, domain 2"/>
    <property type="match status" value="1"/>
</dbReference>
<dbReference type="EMBL" id="MUZR01000068">
    <property type="protein sequence ID" value="OOC09001.1"/>
    <property type="molecule type" value="Genomic_DNA"/>
</dbReference>
<dbReference type="InterPro" id="IPR036271">
    <property type="entry name" value="Tet_transcr_reg_TetR-rel_C_sf"/>
</dbReference>
<evidence type="ECO:0000256" key="3">
    <source>
        <dbReference type="ARBA" id="ARBA00023163"/>
    </source>
</evidence>
<accession>A0A1V2ZVH0</accession>
<organism evidence="6 7">
    <name type="scientific">Thioalkalivibrio halophilus</name>
    <dbReference type="NCBI Taxonomy" id="252474"/>
    <lineage>
        <taxon>Bacteria</taxon>
        <taxon>Pseudomonadati</taxon>
        <taxon>Pseudomonadota</taxon>
        <taxon>Gammaproteobacteria</taxon>
        <taxon>Chromatiales</taxon>
        <taxon>Ectothiorhodospiraceae</taxon>
        <taxon>Thioalkalivibrio</taxon>
    </lineage>
</organism>
<dbReference type="STRING" id="252474.B1A74_13215"/>
<evidence type="ECO:0000313" key="6">
    <source>
        <dbReference type="EMBL" id="OOC09001.1"/>
    </source>
</evidence>
<dbReference type="PANTHER" id="PTHR30055">
    <property type="entry name" value="HTH-TYPE TRANSCRIPTIONAL REGULATOR RUTR"/>
    <property type="match status" value="1"/>
</dbReference>
<evidence type="ECO:0000256" key="4">
    <source>
        <dbReference type="PROSITE-ProRule" id="PRU00335"/>
    </source>
</evidence>
<dbReference type="SUPFAM" id="SSF48498">
    <property type="entry name" value="Tetracyclin repressor-like, C-terminal domain"/>
    <property type="match status" value="1"/>
</dbReference>
<feature type="domain" description="HTH tetR-type" evidence="5">
    <location>
        <begin position="12"/>
        <end position="72"/>
    </location>
</feature>
<keyword evidence="3" id="KW-0804">Transcription</keyword>
<comment type="caution">
    <text evidence="6">The sequence shown here is derived from an EMBL/GenBank/DDBJ whole genome shotgun (WGS) entry which is preliminary data.</text>
</comment>
<sequence length="240" mass="27140">MGTEDRKQRERQAREQLFIDKAHELIRTDGLLALQMSKLAAACEYATGTLYQHFASKEDLLAAVATRTTIQHAERFRRLPELPLGTRSQMLAIVLTDLDFATANPDHYRLMQYLLTEAVWAQISQERREALLTAAQPISDAVSGVVERAREKGDLPAAREISAEEMGLGPWALNQGMQSLANARGLLEAYDIGQPLDHLIRHFHALMTGWRWEPRVDPDEPSVVRAETERVRAVLQETFQ</sequence>
<dbReference type="Proteomes" id="UP000189177">
    <property type="component" value="Unassembled WGS sequence"/>
</dbReference>
<dbReference type="RefSeq" id="WP_018947895.1">
    <property type="nucleotide sequence ID" value="NZ_MUZR01000068.1"/>
</dbReference>
<proteinExistence type="predicted"/>
<keyword evidence="2 4" id="KW-0238">DNA-binding</keyword>
<gene>
    <name evidence="6" type="ORF">B1A74_13215</name>
</gene>
<dbReference type="PRINTS" id="PR00455">
    <property type="entry name" value="HTHTETR"/>
</dbReference>
<evidence type="ECO:0000256" key="2">
    <source>
        <dbReference type="ARBA" id="ARBA00023125"/>
    </source>
</evidence>
<protein>
    <submittedName>
        <fullName evidence="6">TetR family transcriptional regulator</fullName>
    </submittedName>
</protein>
<evidence type="ECO:0000256" key="1">
    <source>
        <dbReference type="ARBA" id="ARBA00023015"/>
    </source>
</evidence>
<name>A0A1V2ZVH0_9GAMM</name>
<dbReference type="GO" id="GO:0000976">
    <property type="term" value="F:transcription cis-regulatory region binding"/>
    <property type="evidence" value="ECO:0007669"/>
    <property type="project" value="TreeGrafter"/>
</dbReference>
<dbReference type="PROSITE" id="PS50977">
    <property type="entry name" value="HTH_TETR_2"/>
    <property type="match status" value="1"/>
</dbReference>
<dbReference type="GO" id="GO:0003700">
    <property type="term" value="F:DNA-binding transcription factor activity"/>
    <property type="evidence" value="ECO:0007669"/>
    <property type="project" value="TreeGrafter"/>
</dbReference>
<dbReference type="InterPro" id="IPR001647">
    <property type="entry name" value="HTH_TetR"/>
</dbReference>